<evidence type="ECO:0000256" key="1">
    <source>
        <dbReference type="SAM" id="Phobius"/>
    </source>
</evidence>
<evidence type="ECO:0000313" key="5">
    <source>
        <dbReference type="Proteomes" id="UP000509222"/>
    </source>
</evidence>
<dbReference type="InterPro" id="IPR043831">
    <property type="entry name" value="DUF5808"/>
</dbReference>
<feature type="domain" description="DUF5808" evidence="3">
    <location>
        <begin position="321"/>
        <end position="346"/>
    </location>
</feature>
<dbReference type="Proteomes" id="UP000509222">
    <property type="component" value="Chromosome"/>
</dbReference>
<dbReference type="AlphaFoldDB" id="A0A7H8Q7Q7"/>
<sequence>MTVILMIAIMVFIIGIQAFIPFFVKKTEVFGIYVPLEYSQKVELKKLKKSYALFVWLAGGAVALLYGIVFSSKNFSEETIALWGVGLQLAIILFSMALYLINHLKVKKEKQQQGWIVGKKEKIVVDLQFRQDLEMVSGIAFVLPMMITIGLIVYTLTHYSSLPGQIPVHWGPSGPDQFTEKTVFTSISIMLVLLIMQIMFLVMNHARKTSGSKIGASQKNQSRERELASRKYGSWLLFISTISVTLLLGSLQLSFVHSEIGNGVWYMALIIAFLIAVLGGTALYAFKVIKSGSRAEESTEPGIIDADNDLYWKAGIFYVNKEDPSVMVEKRFGIGWTINFGNPKSWLYLLFPFAVLLLIAFLL</sequence>
<feature type="transmembrane region" description="Helical" evidence="1">
    <location>
        <begin position="81"/>
        <end position="101"/>
    </location>
</feature>
<feature type="transmembrane region" description="Helical" evidence="1">
    <location>
        <begin position="232"/>
        <end position="251"/>
    </location>
</feature>
<feature type="transmembrane region" description="Helical" evidence="1">
    <location>
        <begin position="346"/>
        <end position="362"/>
    </location>
</feature>
<keyword evidence="5" id="KW-1185">Reference proteome</keyword>
<dbReference type="RefSeq" id="WP_036805034.1">
    <property type="nucleotide sequence ID" value="NZ_CP051177.1"/>
</dbReference>
<feature type="transmembrane region" description="Helical" evidence="1">
    <location>
        <begin position="139"/>
        <end position="162"/>
    </location>
</feature>
<organism evidence="4 5">
    <name type="scientific">Planococcus glaciei</name>
    <dbReference type="NCBI Taxonomy" id="459472"/>
    <lineage>
        <taxon>Bacteria</taxon>
        <taxon>Bacillati</taxon>
        <taxon>Bacillota</taxon>
        <taxon>Bacilli</taxon>
        <taxon>Bacillales</taxon>
        <taxon>Caryophanaceae</taxon>
        <taxon>Planococcus</taxon>
    </lineage>
</organism>
<feature type="transmembrane region" description="Helical" evidence="1">
    <location>
        <begin position="51"/>
        <end position="69"/>
    </location>
</feature>
<keyword evidence="1" id="KW-1133">Transmembrane helix</keyword>
<evidence type="ECO:0000259" key="2">
    <source>
        <dbReference type="Pfam" id="PF07853"/>
    </source>
</evidence>
<name>A0A7H8Q7Q7_9BACL</name>
<dbReference type="PANTHER" id="PTHR37810">
    <property type="entry name" value="IMMUNITY PROTEIN SDPI"/>
    <property type="match status" value="1"/>
</dbReference>
<keyword evidence="1" id="KW-0472">Membrane</keyword>
<feature type="transmembrane region" description="Helical" evidence="1">
    <location>
        <begin position="263"/>
        <end position="286"/>
    </location>
</feature>
<dbReference type="Pfam" id="PF19124">
    <property type="entry name" value="DUF5808"/>
    <property type="match status" value="1"/>
</dbReference>
<dbReference type="PANTHER" id="PTHR37810:SF9">
    <property type="entry name" value="MEMBRANE PROTEIN"/>
    <property type="match status" value="1"/>
</dbReference>
<feature type="transmembrane region" description="Helical" evidence="1">
    <location>
        <begin position="182"/>
        <end position="203"/>
    </location>
</feature>
<evidence type="ECO:0000313" key="4">
    <source>
        <dbReference type="EMBL" id="QKX49890.1"/>
    </source>
</evidence>
<proteinExistence type="predicted"/>
<dbReference type="Pfam" id="PF07853">
    <property type="entry name" value="DUF1648"/>
    <property type="match status" value="1"/>
</dbReference>
<dbReference type="EMBL" id="CP051177">
    <property type="protein sequence ID" value="QKX49890.1"/>
    <property type="molecule type" value="Genomic_DNA"/>
</dbReference>
<feature type="transmembrane region" description="Helical" evidence="1">
    <location>
        <begin position="6"/>
        <end position="24"/>
    </location>
</feature>
<dbReference type="GO" id="GO:0009636">
    <property type="term" value="P:response to toxic substance"/>
    <property type="evidence" value="ECO:0007669"/>
    <property type="project" value="TreeGrafter"/>
</dbReference>
<gene>
    <name evidence="4" type="ORF">HF394_04400</name>
</gene>
<keyword evidence="1" id="KW-0812">Transmembrane</keyword>
<dbReference type="InterPro" id="IPR012867">
    <property type="entry name" value="DUF1648"/>
</dbReference>
<reference evidence="5" key="1">
    <citation type="submission" date="2020-06" db="EMBL/GenBank/DDBJ databases">
        <title>Isolation of Planomicrobium glaciei.</title>
        <authorList>
            <person name="Malisova L."/>
            <person name="Safrankova R."/>
            <person name="Jakubu V."/>
            <person name="Spanelova P."/>
        </authorList>
    </citation>
    <scope>NUCLEOTIDE SEQUENCE [LARGE SCALE GENOMIC DNA]</scope>
    <source>
        <strain evidence="5">NRL-ATB46093</strain>
    </source>
</reference>
<accession>A0A7H8Q7Q7</accession>
<feature type="domain" description="DUF1648" evidence="2">
    <location>
        <begin position="147"/>
        <end position="184"/>
    </location>
</feature>
<protein>
    <submittedName>
        <fullName evidence="4">DUF1648 domain-containing protein</fullName>
    </submittedName>
</protein>
<evidence type="ECO:0000259" key="3">
    <source>
        <dbReference type="Pfam" id="PF19124"/>
    </source>
</evidence>